<keyword evidence="11" id="KW-0234">DNA repair</keyword>
<dbReference type="Pfam" id="PF03120">
    <property type="entry name" value="OB_DNA_ligase"/>
    <property type="match status" value="1"/>
</dbReference>
<dbReference type="SUPFAM" id="SSF56091">
    <property type="entry name" value="DNA ligase/mRNA capping enzyme, catalytic domain"/>
    <property type="match status" value="1"/>
</dbReference>
<dbReference type="SMART" id="SM00292">
    <property type="entry name" value="BRCT"/>
    <property type="match status" value="1"/>
</dbReference>
<dbReference type="InterPro" id="IPR003583">
    <property type="entry name" value="Hlx-hairpin-Hlx_DNA-bd_motif"/>
</dbReference>
<dbReference type="Gene3D" id="2.40.50.140">
    <property type="entry name" value="Nucleic acid-binding proteins"/>
    <property type="match status" value="1"/>
</dbReference>
<keyword evidence="6" id="KW-0479">Metal-binding</keyword>
<evidence type="ECO:0000256" key="3">
    <source>
        <dbReference type="ARBA" id="ARBA00012722"/>
    </source>
</evidence>
<dbReference type="GO" id="GO:0003677">
    <property type="term" value="F:DNA binding"/>
    <property type="evidence" value="ECO:0007669"/>
    <property type="project" value="InterPro"/>
</dbReference>
<dbReference type="FunFam" id="1.10.150.20:FF:000007">
    <property type="entry name" value="DNA ligase"/>
    <property type="match status" value="1"/>
</dbReference>
<comment type="cofactor">
    <cofactor evidence="1">
        <name>Mg(2+)</name>
        <dbReference type="ChEBI" id="CHEBI:18420"/>
    </cofactor>
</comment>
<dbReference type="SMART" id="SM00532">
    <property type="entry name" value="LIGANc"/>
    <property type="match status" value="1"/>
</dbReference>
<dbReference type="GO" id="GO:0003911">
    <property type="term" value="F:DNA ligase (NAD+) activity"/>
    <property type="evidence" value="ECO:0007669"/>
    <property type="project" value="UniProtKB-EC"/>
</dbReference>
<keyword evidence="8" id="KW-0862">Zinc</keyword>
<dbReference type="GO" id="GO:0046872">
    <property type="term" value="F:metal ion binding"/>
    <property type="evidence" value="ECO:0007669"/>
    <property type="project" value="UniProtKB-KW"/>
</dbReference>
<evidence type="ECO:0000256" key="7">
    <source>
        <dbReference type="ARBA" id="ARBA00022763"/>
    </source>
</evidence>
<dbReference type="Pfam" id="PF14520">
    <property type="entry name" value="HHH_5"/>
    <property type="match status" value="1"/>
</dbReference>
<reference evidence="14" key="1">
    <citation type="submission" date="2018-05" db="EMBL/GenBank/DDBJ databases">
        <authorList>
            <person name="Lanie J.A."/>
            <person name="Ng W.-L."/>
            <person name="Kazmierczak K.M."/>
            <person name="Andrzejewski T.M."/>
            <person name="Davidsen T.M."/>
            <person name="Wayne K.J."/>
            <person name="Tettelin H."/>
            <person name="Glass J.I."/>
            <person name="Rusch D."/>
            <person name="Podicherti R."/>
            <person name="Tsui H.-C.T."/>
            <person name="Winkler M.E."/>
        </authorList>
    </citation>
    <scope>NUCLEOTIDE SEQUENCE</scope>
</reference>
<keyword evidence="5" id="KW-0235">DNA replication</keyword>
<name>A0A381YZ84_9ZZZZ</name>
<evidence type="ECO:0000256" key="2">
    <source>
        <dbReference type="ARBA" id="ARBA00004067"/>
    </source>
</evidence>
<proteinExistence type="predicted"/>
<organism evidence="14">
    <name type="scientific">marine metagenome</name>
    <dbReference type="NCBI Taxonomy" id="408172"/>
    <lineage>
        <taxon>unclassified sequences</taxon>
        <taxon>metagenomes</taxon>
        <taxon>ecological metagenomes</taxon>
    </lineage>
</organism>
<dbReference type="NCBIfam" id="NF005932">
    <property type="entry name" value="PRK07956.1"/>
    <property type="match status" value="1"/>
</dbReference>
<dbReference type="InterPro" id="IPR041663">
    <property type="entry name" value="DisA/LigA_HHH"/>
</dbReference>
<dbReference type="SMART" id="SM00278">
    <property type="entry name" value="HhH1"/>
    <property type="match status" value="4"/>
</dbReference>
<evidence type="ECO:0000313" key="14">
    <source>
        <dbReference type="EMBL" id="SVA81777.1"/>
    </source>
</evidence>
<dbReference type="InterPro" id="IPR013840">
    <property type="entry name" value="DNAligase_N"/>
</dbReference>
<comment type="catalytic activity">
    <reaction evidence="12">
        <text>NAD(+) + (deoxyribonucleotide)n-3'-hydroxyl + 5'-phospho-(deoxyribonucleotide)m = (deoxyribonucleotide)n+m + AMP + beta-nicotinamide D-nucleotide.</text>
        <dbReference type="EC" id="6.5.1.2"/>
    </reaction>
</comment>
<dbReference type="InterPro" id="IPR033136">
    <property type="entry name" value="DNA_ligase_CS"/>
</dbReference>
<dbReference type="PROSITE" id="PS01056">
    <property type="entry name" value="DNA_LIGASE_N2"/>
    <property type="match status" value="1"/>
</dbReference>
<keyword evidence="7" id="KW-0227">DNA damage</keyword>
<dbReference type="EC" id="6.5.1.2" evidence="3"/>
<protein>
    <recommendedName>
        <fullName evidence="3">DNA ligase (NAD(+))</fullName>
        <ecNumber evidence="3">6.5.1.2</ecNumber>
    </recommendedName>
</protein>
<dbReference type="EMBL" id="UINC01019323">
    <property type="protein sequence ID" value="SVA81777.1"/>
    <property type="molecule type" value="Genomic_DNA"/>
</dbReference>
<dbReference type="InterPro" id="IPR012340">
    <property type="entry name" value="NA-bd_OB-fold"/>
</dbReference>
<evidence type="ECO:0000256" key="8">
    <source>
        <dbReference type="ARBA" id="ARBA00022833"/>
    </source>
</evidence>
<dbReference type="InterPro" id="IPR010994">
    <property type="entry name" value="RuvA_2-like"/>
</dbReference>
<keyword evidence="4" id="KW-0436">Ligase</keyword>
<dbReference type="SUPFAM" id="SSF52113">
    <property type="entry name" value="BRCT domain"/>
    <property type="match status" value="1"/>
</dbReference>
<sequence>VIKIDRLDYQRRLGERSRSPRWAMAYKFAPRLEITTIEDIVLQVGRTGILTPVAQLAPVEVGGVTISRASLHNYDQITEKDIRPGDKVRVARAGDVIPYVVERVDDRLDIERSSPFEMLVRCPVCDACVVRDGAYFVCTGGVSCGAQLRGAVEHYASRHALDIEGLGDKTVRQLMDGGLIQDSIVDIYGLTVDKLVPLERFGKKKAGNLVNAILARKDTTLARFIYALGIRHVGEHVAEVLSQEFGDVGKLMEADFDRLIAVHEIGPGSAESIVAFFAEPHNCSVIKGLLAAGVTPRVEERQEFFGGKRFVITGSLGYWSRDEVAAILESAGGRVTSSVSKQTDYVIVGEKPGSKARKARDLKVTILDEDGLLAMLQEKGLNVS</sequence>
<evidence type="ECO:0000256" key="12">
    <source>
        <dbReference type="ARBA" id="ARBA00034005"/>
    </source>
</evidence>
<dbReference type="GO" id="GO:0006281">
    <property type="term" value="P:DNA repair"/>
    <property type="evidence" value="ECO:0007669"/>
    <property type="project" value="UniProtKB-KW"/>
</dbReference>
<dbReference type="InterPro" id="IPR001357">
    <property type="entry name" value="BRCT_dom"/>
</dbReference>
<evidence type="ECO:0000256" key="9">
    <source>
        <dbReference type="ARBA" id="ARBA00022842"/>
    </source>
</evidence>
<dbReference type="GO" id="GO:0006260">
    <property type="term" value="P:DNA replication"/>
    <property type="evidence" value="ECO:0007669"/>
    <property type="project" value="UniProtKB-KW"/>
</dbReference>
<evidence type="ECO:0000256" key="5">
    <source>
        <dbReference type="ARBA" id="ARBA00022705"/>
    </source>
</evidence>
<dbReference type="SUPFAM" id="SSF50249">
    <property type="entry name" value="Nucleic acid-binding proteins"/>
    <property type="match status" value="1"/>
</dbReference>
<dbReference type="Gene3D" id="1.10.150.20">
    <property type="entry name" value="5' to 3' exonuclease, C-terminal subdomain"/>
    <property type="match status" value="2"/>
</dbReference>
<dbReference type="CDD" id="cd17748">
    <property type="entry name" value="BRCT_DNA_ligase_like"/>
    <property type="match status" value="1"/>
</dbReference>
<evidence type="ECO:0000256" key="10">
    <source>
        <dbReference type="ARBA" id="ARBA00023027"/>
    </source>
</evidence>
<dbReference type="PROSITE" id="PS50172">
    <property type="entry name" value="BRCT"/>
    <property type="match status" value="1"/>
</dbReference>
<dbReference type="Pfam" id="PF00533">
    <property type="entry name" value="BRCT"/>
    <property type="match status" value="1"/>
</dbReference>
<comment type="function">
    <text evidence="2">DNA ligase that catalyzes the formation of phosphodiester linkages between 5'-phosphoryl and 3'-hydroxyl groups in double-stranded DNA using NAD as a coenzyme and as the energy source for the reaction. It is essential for DNA replication and repair of damaged DNA.</text>
</comment>
<dbReference type="FunFam" id="2.40.50.140:FF:000012">
    <property type="entry name" value="DNA ligase"/>
    <property type="match status" value="1"/>
</dbReference>
<dbReference type="InterPro" id="IPR013839">
    <property type="entry name" value="DNAligase_adenylation"/>
</dbReference>
<dbReference type="AlphaFoldDB" id="A0A381YZ84"/>
<dbReference type="FunFam" id="1.10.150.20:FF:000006">
    <property type="entry name" value="DNA ligase"/>
    <property type="match status" value="1"/>
</dbReference>
<dbReference type="SUPFAM" id="SSF47781">
    <property type="entry name" value="RuvA domain 2-like"/>
    <property type="match status" value="1"/>
</dbReference>
<dbReference type="InterPro" id="IPR004150">
    <property type="entry name" value="NAD_DNA_ligase_OB"/>
</dbReference>
<dbReference type="Pfam" id="PF12826">
    <property type="entry name" value="HHH_2"/>
    <property type="match status" value="1"/>
</dbReference>
<accession>A0A381YZ84</accession>
<keyword evidence="9" id="KW-0460">Magnesium</keyword>
<evidence type="ECO:0000259" key="13">
    <source>
        <dbReference type="PROSITE" id="PS50172"/>
    </source>
</evidence>
<feature type="non-terminal residue" evidence="14">
    <location>
        <position position="1"/>
    </location>
</feature>
<dbReference type="Gene3D" id="3.30.1490.70">
    <property type="match status" value="1"/>
</dbReference>
<gene>
    <name evidence="14" type="ORF">METZ01_LOCUS134631</name>
</gene>
<dbReference type="Gene3D" id="3.40.50.10190">
    <property type="entry name" value="BRCT domain"/>
    <property type="match status" value="1"/>
</dbReference>
<dbReference type="InterPro" id="IPR036420">
    <property type="entry name" value="BRCT_dom_sf"/>
</dbReference>
<evidence type="ECO:0000256" key="4">
    <source>
        <dbReference type="ARBA" id="ARBA00022598"/>
    </source>
</evidence>
<feature type="domain" description="BRCT" evidence="13">
    <location>
        <begin position="300"/>
        <end position="379"/>
    </location>
</feature>
<dbReference type="Pfam" id="PF01653">
    <property type="entry name" value="DNA_ligase_aden"/>
    <property type="match status" value="1"/>
</dbReference>
<evidence type="ECO:0000256" key="6">
    <source>
        <dbReference type="ARBA" id="ARBA00022723"/>
    </source>
</evidence>
<keyword evidence="10" id="KW-0520">NAD</keyword>
<evidence type="ECO:0000256" key="11">
    <source>
        <dbReference type="ARBA" id="ARBA00023204"/>
    </source>
</evidence>
<evidence type="ECO:0000256" key="1">
    <source>
        <dbReference type="ARBA" id="ARBA00001946"/>
    </source>
</evidence>